<accession>A0A4Y2I6C8</accession>
<name>A0A4Y2I6C8_ARAVE</name>
<dbReference type="EMBL" id="BGPR01002424">
    <property type="protein sequence ID" value="GBM73213.1"/>
    <property type="molecule type" value="Genomic_DNA"/>
</dbReference>
<dbReference type="AlphaFoldDB" id="A0A4Y2I6C8"/>
<sequence>MSAVRIATAKGRNISAETIKRVLRKADYNRTPARKIPHENLSYHEKKIAFAEKHTSEPEDFWNNDIFRDKRKFNVFGNDSRSYAWAEA</sequence>
<dbReference type="Gene3D" id="3.30.420.10">
    <property type="entry name" value="Ribonuclease H-like superfamily/Ribonuclease H"/>
    <property type="match status" value="1"/>
</dbReference>
<comment type="caution">
    <text evidence="1">The sequence shown here is derived from an EMBL/GenBank/DDBJ whole genome shotgun (WGS) entry which is preliminary data.</text>
</comment>
<dbReference type="GO" id="GO:0003676">
    <property type="term" value="F:nucleic acid binding"/>
    <property type="evidence" value="ECO:0007669"/>
    <property type="project" value="InterPro"/>
</dbReference>
<dbReference type="Proteomes" id="UP000499080">
    <property type="component" value="Unassembled WGS sequence"/>
</dbReference>
<evidence type="ECO:0000313" key="2">
    <source>
        <dbReference type="Proteomes" id="UP000499080"/>
    </source>
</evidence>
<keyword evidence="2" id="KW-1185">Reference proteome</keyword>
<reference evidence="1 2" key="1">
    <citation type="journal article" date="2019" name="Sci. Rep.">
        <title>Orb-weaving spider Araneus ventricosus genome elucidates the spidroin gene catalogue.</title>
        <authorList>
            <person name="Kono N."/>
            <person name="Nakamura H."/>
            <person name="Ohtoshi R."/>
            <person name="Moran D.A.P."/>
            <person name="Shinohara A."/>
            <person name="Yoshida Y."/>
            <person name="Fujiwara M."/>
            <person name="Mori M."/>
            <person name="Tomita M."/>
            <person name="Arakawa K."/>
        </authorList>
    </citation>
    <scope>NUCLEOTIDE SEQUENCE [LARGE SCALE GENOMIC DNA]</scope>
</reference>
<evidence type="ECO:0008006" key="3">
    <source>
        <dbReference type="Google" id="ProtNLM"/>
    </source>
</evidence>
<dbReference type="InterPro" id="IPR036397">
    <property type="entry name" value="RNaseH_sf"/>
</dbReference>
<organism evidence="1 2">
    <name type="scientific">Araneus ventricosus</name>
    <name type="common">Orbweaver spider</name>
    <name type="synonym">Epeira ventricosa</name>
    <dbReference type="NCBI Taxonomy" id="182803"/>
    <lineage>
        <taxon>Eukaryota</taxon>
        <taxon>Metazoa</taxon>
        <taxon>Ecdysozoa</taxon>
        <taxon>Arthropoda</taxon>
        <taxon>Chelicerata</taxon>
        <taxon>Arachnida</taxon>
        <taxon>Araneae</taxon>
        <taxon>Araneomorphae</taxon>
        <taxon>Entelegynae</taxon>
        <taxon>Araneoidea</taxon>
        <taxon>Araneidae</taxon>
        <taxon>Araneus</taxon>
    </lineage>
</organism>
<proteinExistence type="predicted"/>
<gene>
    <name evidence="1" type="ORF">AVEN_59971_1</name>
</gene>
<evidence type="ECO:0000313" key="1">
    <source>
        <dbReference type="EMBL" id="GBM73213.1"/>
    </source>
</evidence>
<protein>
    <recommendedName>
        <fullName evidence="3">Transposase Tc1-like domain-containing protein</fullName>
    </recommendedName>
</protein>